<proteinExistence type="predicted"/>
<evidence type="ECO:0000313" key="1">
    <source>
        <dbReference type="EMBL" id="RVT37821.1"/>
    </source>
</evidence>
<sequence length="171" mass="18384">MSDIIDLGGAPANEDCAQLGQSPDFERLNRLEVAAYRAAIIALHGSPPEGCSLVTIANPHDFGTYRTLGLRIEDHAAGSEAAKHYAALVEDGLAHWIEACFAAPVRYPEGSDPVVDRHRIEDIVTGVIMATRPDKDGRFFVPDFATCHHNLAAAFPASAEAAHLILQEMPS</sequence>
<organism evidence="1 2">
    <name type="scientific">Sphingobium algorifonticola</name>
    <dbReference type="NCBI Taxonomy" id="2008318"/>
    <lineage>
        <taxon>Bacteria</taxon>
        <taxon>Pseudomonadati</taxon>
        <taxon>Pseudomonadota</taxon>
        <taxon>Alphaproteobacteria</taxon>
        <taxon>Sphingomonadales</taxon>
        <taxon>Sphingomonadaceae</taxon>
        <taxon>Sphingobium</taxon>
    </lineage>
</organism>
<reference evidence="1 2" key="1">
    <citation type="submission" date="2019-01" db="EMBL/GenBank/DDBJ databases">
        <authorList>
            <person name="Chen W.-M."/>
        </authorList>
    </citation>
    <scope>NUCLEOTIDE SEQUENCE [LARGE SCALE GENOMIC DNA]</scope>
    <source>
        <strain evidence="1 2">TLA-22</strain>
    </source>
</reference>
<dbReference type="EMBL" id="RZUL01000033">
    <property type="protein sequence ID" value="RVT37821.1"/>
    <property type="molecule type" value="Genomic_DNA"/>
</dbReference>
<dbReference type="AlphaFoldDB" id="A0A437J1K7"/>
<name>A0A437J1K7_9SPHN</name>
<keyword evidence="2" id="KW-1185">Reference proteome</keyword>
<accession>A0A437J1K7</accession>
<dbReference type="OrthoDB" id="7390317at2"/>
<comment type="caution">
    <text evidence="1">The sequence shown here is derived from an EMBL/GenBank/DDBJ whole genome shotgun (WGS) entry which is preliminary data.</text>
</comment>
<protein>
    <submittedName>
        <fullName evidence="1">Uncharacterized protein</fullName>
    </submittedName>
</protein>
<evidence type="ECO:0000313" key="2">
    <source>
        <dbReference type="Proteomes" id="UP000282977"/>
    </source>
</evidence>
<dbReference type="Proteomes" id="UP000282977">
    <property type="component" value="Unassembled WGS sequence"/>
</dbReference>
<dbReference type="RefSeq" id="WP_127692244.1">
    <property type="nucleotide sequence ID" value="NZ_RZUL01000033.1"/>
</dbReference>
<gene>
    <name evidence="1" type="ORF">ENE74_18105</name>
</gene>